<feature type="non-terminal residue" evidence="2">
    <location>
        <position position="158"/>
    </location>
</feature>
<keyword evidence="3" id="KW-1185">Reference proteome</keyword>
<accession>A0ABN9VRY6</accession>
<evidence type="ECO:0000313" key="3">
    <source>
        <dbReference type="Proteomes" id="UP001189429"/>
    </source>
</evidence>
<feature type="region of interest" description="Disordered" evidence="1">
    <location>
        <begin position="1"/>
        <end position="37"/>
    </location>
</feature>
<sequence length="158" mass="17353">DSKGQGGKGAGPASSAGPPGGQPPRKGGGPNANQDDSHSFAQTITSLQRLSLRTAQQAREQAHLATDFWLIPGSCSPSRVGLAAGREYATEELRNNAHSCLEKEGYQREIQWSMQILNQWLRLAFHEKGREFIQETIEMFKITEAYKPKGQEDDGNSR</sequence>
<reference evidence="2" key="1">
    <citation type="submission" date="2023-10" db="EMBL/GenBank/DDBJ databases">
        <authorList>
            <person name="Chen Y."/>
            <person name="Shah S."/>
            <person name="Dougan E. K."/>
            <person name="Thang M."/>
            <person name="Chan C."/>
        </authorList>
    </citation>
    <scope>NUCLEOTIDE SEQUENCE [LARGE SCALE GENOMIC DNA]</scope>
</reference>
<dbReference type="EMBL" id="CAUYUJ010017605">
    <property type="protein sequence ID" value="CAK0876212.1"/>
    <property type="molecule type" value="Genomic_DNA"/>
</dbReference>
<dbReference type="Proteomes" id="UP001189429">
    <property type="component" value="Unassembled WGS sequence"/>
</dbReference>
<comment type="caution">
    <text evidence="2">The sequence shown here is derived from an EMBL/GenBank/DDBJ whole genome shotgun (WGS) entry which is preliminary data.</text>
</comment>
<gene>
    <name evidence="2" type="ORF">PCOR1329_LOCUS60658</name>
</gene>
<evidence type="ECO:0000313" key="2">
    <source>
        <dbReference type="EMBL" id="CAK0876212.1"/>
    </source>
</evidence>
<name>A0ABN9VRY6_9DINO</name>
<feature type="compositionally biased region" description="Gly residues" evidence="1">
    <location>
        <begin position="1"/>
        <end position="10"/>
    </location>
</feature>
<evidence type="ECO:0000256" key="1">
    <source>
        <dbReference type="SAM" id="MobiDB-lite"/>
    </source>
</evidence>
<organism evidence="2 3">
    <name type="scientific">Prorocentrum cordatum</name>
    <dbReference type="NCBI Taxonomy" id="2364126"/>
    <lineage>
        <taxon>Eukaryota</taxon>
        <taxon>Sar</taxon>
        <taxon>Alveolata</taxon>
        <taxon>Dinophyceae</taxon>
        <taxon>Prorocentrales</taxon>
        <taxon>Prorocentraceae</taxon>
        <taxon>Prorocentrum</taxon>
    </lineage>
</organism>
<protein>
    <submittedName>
        <fullName evidence="2">Uncharacterized protein</fullName>
    </submittedName>
</protein>
<feature type="non-terminal residue" evidence="2">
    <location>
        <position position="1"/>
    </location>
</feature>
<proteinExistence type="predicted"/>